<keyword evidence="2" id="KW-1185">Reference proteome</keyword>
<dbReference type="Pfam" id="PF09355">
    <property type="entry name" value="Phage_Gp19"/>
    <property type="match status" value="1"/>
</dbReference>
<comment type="caution">
    <text evidence="1">The sequence shown here is derived from an EMBL/GenBank/DDBJ whole genome shotgun (WGS) entry which is preliminary data.</text>
</comment>
<accession>A0ABW2KN65</accession>
<evidence type="ECO:0000313" key="1">
    <source>
        <dbReference type="EMBL" id="MFC7330815.1"/>
    </source>
</evidence>
<proteinExistence type="predicted"/>
<sequence length="137" mass="14970">MAYATVEDVQARLGRPLTPEEEQLAATLLDDVEAMIRARIRDLDERVAADPNYLALVVMVEANAVIRVLKNPDGYRQETEGNYSYSLNVAAAAGYLLILDSEWALLGASRGAWTITPVVRSGAGCPPDPWVPGRCWP</sequence>
<dbReference type="EMBL" id="JBHTBH010000014">
    <property type="protein sequence ID" value="MFC7330815.1"/>
    <property type="molecule type" value="Genomic_DNA"/>
</dbReference>
<reference evidence="2" key="1">
    <citation type="journal article" date="2019" name="Int. J. Syst. Evol. Microbiol.">
        <title>The Global Catalogue of Microorganisms (GCM) 10K type strain sequencing project: providing services to taxonomists for standard genome sequencing and annotation.</title>
        <authorList>
            <consortium name="The Broad Institute Genomics Platform"/>
            <consortium name="The Broad Institute Genome Sequencing Center for Infectious Disease"/>
            <person name="Wu L."/>
            <person name="Ma J."/>
        </authorList>
    </citation>
    <scope>NUCLEOTIDE SEQUENCE [LARGE SCALE GENOMIC DNA]</scope>
    <source>
        <strain evidence="2">CGMCC 4.7382</strain>
    </source>
</reference>
<organism evidence="1 2">
    <name type="scientific">Marinactinospora rubrisoli</name>
    <dbReference type="NCBI Taxonomy" id="2715399"/>
    <lineage>
        <taxon>Bacteria</taxon>
        <taxon>Bacillati</taxon>
        <taxon>Actinomycetota</taxon>
        <taxon>Actinomycetes</taxon>
        <taxon>Streptosporangiales</taxon>
        <taxon>Nocardiopsidaceae</taxon>
        <taxon>Marinactinospora</taxon>
    </lineage>
</organism>
<dbReference type="RefSeq" id="WP_379873457.1">
    <property type="nucleotide sequence ID" value="NZ_JBHTBH010000014.1"/>
</dbReference>
<gene>
    <name evidence="1" type="ORF">ACFQRF_24070</name>
</gene>
<name>A0ABW2KN65_9ACTN</name>
<dbReference type="Proteomes" id="UP001596540">
    <property type="component" value="Unassembled WGS sequence"/>
</dbReference>
<protein>
    <submittedName>
        <fullName evidence="1">Gp19/Gp15/Gp42 family protein</fullName>
    </submittedName>
</protein>
<dbReference type="InterPro" id="IPR018963">
    <property type="entry name" value="Mycophage_D29_Gp19"/>
</dbReference>
<evidence type="ECO:0000313" key="2">
    <source>
        <dbReference type="Proteomes" id="UP001596540"/>
    </source>
</evidence>